<keyword evidence="2" id="KW-0378">Hydrolase</keyword>
<dbReference type="CDD" id="cd18873">
    <property type="entry name" value="NUDIX_NadM_like"/>
    <property type="match status" value="1"/>
</dbReference>
<keyword evidence="3" id="KW-1185">Reference proteome</keyword>
<dbReference type="EC" id="3.6.1.55" evidence="2"/>
<comment type="caution">
    <text evidence="2">The sequence shown here is derived from an EMBL/GenBank/DDBJ whole genome shotgun (WGS) entry which is preliminary data.</text>
</comment>
<name>A0A840LH19_9BURK</name>
<dbReference type="EMBL" id="JACHLP010000012">
    <property type="protein sequence ID" value="MBB4845903.1"/>
    <property type="molecule type" value="Genomic_DNA"/>
</dbReference>
<dbReference type="GO" id="GO:0035539">
    <property type="term" value="F:8-oxo-7,8-dihydrodeoxyguanosine triphosphate pyrophosphatase activity"/>
    <property type="evidence" value="ECO:0007669"/>
    <property type="project" value="UniProtKB-EC"/>
</dbReference>
<dbReference type="Gene3D" id="3.90.79.10">
    <property type="entry name" value="Nucleoside Triphosphate Pyrophosphohydrolase"/>
    <property type="match status" value="1"/>
</dbReference>
<organism evidence="2 3">
    <name type="scientific">Roseateles oligotrophus</name>
    <dbReference type="NCBI Taxonomy" id="1769250"/>
    <lineage>
        <taxon>Bacteria</taxon>
        <taxon>Pseudomonadati</taxon>
        <taxon>Pseudomonadota</taxon>
        <taxon>Betaproteobacteria</taxon>
        <taxon>Burkholderiales</taxon>
        <taxon>Sphaerotilaceae</taxon>
        <taxon>Roseateles</taxon>
    </lineage>
</organism>
<evidence type="ECO:0000313" key="2">
    <source>
        <dbReference type="EMBL" id="MBB4845903.1"/>
    </source>
</evidence>
<evidence type="ECO:0000313" key="3">
    <source>
        <dbReference type="Proteomes" id="UP000562027"/>
    </source>
</evidence>
<dbReference type="InterPro" id="IPR054105">
    <property type="entry name" value="WHD_NrtR"/>
</dbReference>
<dbReference type="SUPFAM" id="SSF55811">
    <property type="entry name" value="Nudix"/>
    <property type="match status" value="1"/>
</dbReference>
<proteinExistence type="predicted"/>
<dbReference type="InterPro" id="IPR015797">
    <property type="entry name" value="NUDIX_hydrolase-like_dom_sf"/>
</dbReference>
<dbReference type="Proteomes" id="UP000562027">
    <property type="component" value="Unassembled WGS sequence"/>
</dbReference>
<reference evidence="2 3" key="1">
    <citation type="submission" date="2020-08" db="EMBL/GenBank/DDBJ databases">
        <title>Functional genomics of gut bacteria from endangered species of beetles.</title>
        <authorList>
            <person name="Carlos-Shanley C."/>
        </authorList>
    </citation>
    <scope>NUCLEOTIDE SEQUENCE [LARGE SCALE GENOMIC DNA]</scope>
    <source>
        <strain evidence="2 3">S00239</strain>
    </source>
</reference>
<dbReference type="AlphaFoldDB" id="A0A840LH19"/>
<protein>
    <submittedName>
        <fullName evidence="2">8-oxo-dGTP diphosphatase</fullName>
        <ecNumber evidence="2">3.6.1.55</ecNumber>
    </submittedName>
</protein>
<gene>
    <name evidence="2" type="ORF">HNP55_004457</name>
</gene>
<dbReference type="PANTHER" id="PTHR43736:SF4">
    <property type="entry name" value="SLR1690 PROTEIN"/>
    <property type="match status" value="1"/>
</dbReference>
<dbReference type="Gene3D" id="1.10.10.10">
    <property type="entry name" value="Winged helix-like DNA-binding domain superfamily/Winged helix DNA-binding domain"/>
    <property type="match status" value="1"/>
</dbReference>
<dbReference type="PANTHER" id="PTHR43736">
    <property type="entry name" value="ADP-RIBOSE PYROPHOSPHATASE"/>
    <property type="match status" value="1"/>
</dbReference>
<dbReference type="SUPFAM" id="SSF46785">
    <property type="entry name" value="Winged helix' DNA-binding domain"/>
    <property type="match status" value="1"/>
</dbReference>
<dbReference type="RefSeq" id="WP_184304276.1">
    <property type="nucleotide sequence ID" value="NZ_JACHLP010000012.1"/>
</dbReference>
<accession>A0A840LH19</accession>
<sequence length="228" mass="24855">MFKTPILTVDAVILTLVGDKLMVGLMRRSDAPCAGQLALPGGYVHADPEAGKVDASTGDAMLRILRSKLGFRPSHLEQVCTASGPKRDPRGWSASVVHLALHQQEVVQPLVDAGKLEMHELIPTLTLKARDLAFDHLQLVDTALARLKAKASYSTIVAHLLPKVFRMSDLQAAYEIVTGVPTNKDNFRRKVLDEAVLVEAELLRHSGGRPAQGYSLREELAILGRQIS</sequence>
<dbReference type="InterPro" id="IPR036390">
    <property type="entry name" value="WH_DNA-bd_sf"/>
</dbReference>
<dbReference type="Pfam" id="PF21906">
    <property type="entry name" value="WHD_NrtR"/>
    <property type="match status" value="1"/>
</dbReference>
<dbReference type="InterPro" id="IPR036388">
    <property type="entry name" value="WH-like_DNA-bd_sf"/>
</dbReference>
<evidence type="ECO:0000259" key="1">
    <source>
        <dbReference type="Pfam" id="PF21906"/>
    </source>
</evidence>
<feature type="domain" description="NrtR DNA-binding winged helix" evidence="1">
    <location>
        <begin position="158"/>
        <end position="216"/>
    </location>
</feature>